<dbReference type="HAMAP" id="MF_01151">
    <property type="entry name" value="GrpE"/>
    <property type="match status" value="1"/>
</dbReference>
<reference evidence="11" key="1">
    <citation type="journal article" date="2013" name="Genome Biol.">
        <title>Draft genome of the mountain pine beetle, Dendroctonus ponderosae Hopkins, a major forest pest.</title>
        <authorList>
            <person name="Keeling C.I."/>
            <person name="Yuen M.M."/>
            <person name="Liao N.Y."/>
            <person name="Docking T.R."/>
            <person name="Chan S.K."/>
            <person name="Taylor G.A."/>
            <person name="Palmquist D.L."/>
            <person name="Jackman S.D."/>
            <person name="Nguyen A."/>
            <person name="Li M."/>
            <person name="Henderson H."/>
            <person name="Janes J.K."/>
            <person name="Zhao Y."/>
            <person name="Pandoh P."/>
            <person name="Moore R."/>
            <person name="Sperling F.A."/>
            <person name="Huber D.P."/>
            <person name="Birol I."/>
            <person name="Jones S.J."/>
            <person name="Bohlmann J."/>
        </authorList>
    </citation>
    <scope>NUCLEOTIDE SEQUENCE</scope>
</reference>
<dbReference type="PRINTS" id="PR00773">
    <property type="entry name" value="GRPEPROTEIN"/>
</dbReference>
<dbReference type="FunFam" id="2.30.22.10:FF:000002">
    <property type="entry name" value="GrpE protein homolog"/>
    <property type="match status" value="1"/>
</dbReference>
<keyword evidence="11" id="KW-1185">Reference proteome</keyword>
<evidence type="ECO:0000256" key="6">
    <source>
        <dbReference type="ARBA" id="ARBA00045572"/>
    </source>
</evidence>
<dbReference type="SUPFAM" id="SSF58014">
    <property type="entry name" value="Coiled-coil domain of nucleotide exchange factor GrpE"/>
    <property type="match status" value="1"/>
</dbReference>
<dbReference type="PANTHER" id="PTHR21237:SF23">
    <property type="entry name" value="GRPE PROTEIN HOMOLOG, MITOCHONDRIAL"/>
    <property type="match status" value="1"/>
</dbReference>
<dbReference type="Gene3D" id="3.90.20.20">
    <property type="match status" value="1"/>
</dbReference>
<evidence type="ECO:0000256" key="3">
    <source>
        <dbReference type="ARBA" id="ARBA00022946"/>
    </source>
</evidence>
<dbReference type="GO" id="GO:0042803">
    <property type="term" value="F:protein homodimerization activity"/>
    <property type="evidence" value="ECO:0007669"/>
    <property type="project" value="InterPro"/>
</dbReference>
<dbReference type="EnsemblMetazoa" id="XM_019911651.1">
    <property type="protein sequence ID" value="XP_019767210.1"/>
    <property type="gene ID" value="LOC109542425"/>
</dbReference>
<dbReference type="PROSITE" id="PS01071">
    <property type="entry name" value="GRPE"/>
    <property type="match status" value="1"/>
</dbReference>
<keyword evidence="3" id="KW-0809">Transit peptide</keyword>
<dbReference type="InterPro" id="IPR013805">
    <property type="entry name" value="GrpE_CC"/>
</dbReference>
<dbReference type="FunFam" id="3.90.20.20:FF:000003">
    <property type="entry name" value="GrpE protein homolog"/>
    <property type="match status" value="1"/>
</dbReference>
<evidence type="ECO:0000256" key="5">
    <source>
        <dbReference type="ARBA" id="ARBA00023186"/>
    </source>
</evidence>
<comment type="similarity">
    <text evidence="2 8">Belongs to the GrpE family.</text>
</comment>
<evidence type="ECO:0000313" key="10">
    <source>
        <dbReference type="EnsemblMetazoa" id="XP_019767210.1"/>
    </source>
</evidence>
<protein>
    <recommendedName>
        <fullName evidence="7">GrpE protein homolog</fullName>
    </recommendedName>
</protein>
<dbReference type="Pfam" id="PF01025">
    <property type="entry name" value="GrpE"/>
    <property type="match status" value="1"/>
</dbReference>
<dbReference type="GO" id="GO:0030150">
    <property type="term" value="P:protein import into mitochondrial matrix"/>
    <property type="evidence" value="ECO:0007669"/>
    <property type="project" value="TreeGrafter"/>
</dbReference>
<evidence type="ECO:0000256" key="2">
    <source>
        <dbReference type="ARBA" id="ARBA00009054"/>
    </source>
</evidence>
<evidence type="ECO:0000256" key="7">
    <source>
        <dbReference type="RuleBase" id="RU000640"/>
    </source>
</evidence>
<dbReference type="Gene3D" id="2.30.22.10">
    <property type="entry name" value="Head domain of nucleotide exchange factor GrpE"/>
    <property type="match status" value="1"/>
</dbReference>
<keyword evidence="5 7" id="KW-0143">Chaperone</keyword>
<sequence length="218" mass="24411">MALIGVRSALRFGQSINESFLFNSRSLMISKIKFNTAEETKKSETDTLPSSNDDKSNVEIEKLNKQIVELTEKNSELLDKYKRSLADGENLRQRLTKQIGEAKIYGIQGFCKDLLDVADVLGKATETVPKDEIKDSNPHLKGLYEGLIMTEAQLKSVFKRHGLEQVNPLNEKFDPNFQEALFQQEVEGKAAGTVVVVSKIGYKLHDRVLRPALVGVSK</sequence>
<dbReference type="InterPro" id="IPR000740">
    <property type="entry name" value="GrpE"/>
</dbReference>
<name>A0AAR5Q1V2_DENPD</name>
<keyword evidence="4 7" id="KW-0496">Mitochondrion</keyword>
<reference evidence="10" key="2">
    <citation type="submission" date="2024-08" db="UniProtKB">
        <authorList>
            <consortium name="EnsemblMetazoa"/>
        </authorList>
    </citation>
    <scope>IDENTIFICATION</scope>
</reference>
<evidence type="ECO:0000256" key="9">
    <source>
        <dbReference type="SAM" id="Coils"/>
    </source>
</evidence>
<accession>A0AAR5Q1V2</accession>
<dbReference type="GO" id="GO:0006457">
    <property type="term" value="P:protein folding"/>
    <property type="evidence" value="ECO:0007669"/>
    <property type="project" value="InterPro"/>
</dbReference>
<comment type="function">
    <text evidence="6">Essential component of the PAM complex, a complex required for the translocation of transit peptide-containing proteins from the inner membrane into the mitochondrial matrix in an ATP-dependent manner. Seems to control the nucleotide-dependent binding of mitochondrial HSP70 to substrate proteins.</text>
</comment>
<dbReference type="InterPro" id="IPR009012">
    <property type="entry name" value="GrpE_head"/>
</dbReference>
<evidence type="ECO:0000313" key="11">
    <source>
        <dbReference type="Proteomes" id="UP000019118"/>
    </source>
</evidence>
<dbReference type="GO" id="GO:0001405">
    <property type="term" value="C:PAM complex, Tim23 associated import motor"/>
    <property type="evidence" value="ECO:0007669"/>
    <property type="project" value="TreeGrafter"/>
</dbReference>
<dbReference type="GO" id="GO:0000774">
    <property type="term" value="F:adenyl-nucleotide exchange factor activity"/>
    <property type="evidence" value="ECO:0007669"/>
    <property type="project" value="InterPro"/>
</dbReference>
<comment type="subcellular location">
    <subcellularLocation>
        <location evidence="1 7">Mitochondrion matrix</location>
    </subcellularLocation>
</comment>
<evidence type="ECO:0000256" key="4">
    <source>
        <dbReference type="ARBA" id="ARBA00023128"/>
    </source>
</evidence>
<keyword evidence="9" id="KW-0175">Coiled coil</keyword>
<dbReference type="PANTHER" id="PTHR21237">
    <property type="entry name" value="GRPE PROTEIN"/>
    <property type="match status" value="1"/>
</dbReference>
<dbReference type="GO" id="GO:0051087">
    <property type="term" value="F:protein-folding chaperone binding"/>
    <property type="evidence" value="ECO:0007669"/>
    <property type="project" value="InterPro"/>
</dbReference>
<evidence type="ECO:0000256" key="8">
    <source>
        <dbReference type="RuleBase" id="RU004478"/>
    </source>
</evidence>
<dbReference type="CDD" id="cd00446">
    <property type="entry name" value="GrpE"/>
    <property type="match status" value="1"/>
</dbReference>
<dbReference type="GO" id="GO:0051082">
    <property type="term" value="F:unfolded protein binding"/>
    <property type="evidence" value="ECO:0007669"/>
    <property type="project" value="TreeGrafter"/>
</dbReference>
<evidence type="ECO:0000256" key="1">
    <source>
        <dbReference type="ARBA" id="ARBA00004305"/>
    </source>
</evidence>
<feature type="coiled-coil region" evidence="9">
    <location>
        <begin position="53"/>
        <end position="98"/>
    </location>
</feature>
<organism evidence="10 11">
    <name type="scientific">Dendroctonus ponderosae</name>
    <name type="common">Mountain pine beetle</name>
    <dbReference type="NCBI Taxonomy" id="77166"/>
    <lineage>
        <taxon>Eukaryota</taxon>
        <taxon>Metazoa</taxon>
        <taxon>Ecdysozoa</taxon>
        <taxon>Arthropoda</taxon>
        <taxon>Hexapoda</taxon>
        <taxon>Insecta</taxon>
        <taxon>Pterygota</taxon>
        <taxon>Neoptera</taxon>
        <taxon>Endopterygota</taxon>
        <taxon>Coleoptera</taxon>
        <taxon>Polyphaga</taxon>
        <taxon>Cucujiformia</taxon>
        <taxon>Curculionidae</taxon>
        <taxon>Scolytinae</taxon>
        <taxon>Dendroctonus</taxon>
    </lineage>
</organism>
<dbReference type="AlphaFoldDB" id="A0AAR5Q1V2"/>
<dbReference type="SUPFAM" id="SSF51064">
    <property type="entry name" value="Head domain of nucleotide exchange factor GrpE"/>
    <property type="match status" value="1"/>
</dbReference>
<dbReference type="Proteomes" id="UP000019118">
    <property type="component" value="Unassembled WGS sequence"/>
</dbReference>
<proteinExistence type="inferred from homology"/>